<evidence type="ECO:0000313" key="2">
    <source>
        <dbReference type="EMBL" id="KAJ1123552.1"/>
    </source>
</evidence>
<organism evidence="2 3">
    <name type="scientific">Pleurodeles waltl</name>
    <name type="common">Iberian ribbed newt</name>
    <dbReference type="NCBI Taxonomy" id="8319"/>
    <lineage>
        <taxon>Eukaryota</taxon>
        <taxon>Metazoa</taxon>
        <taxon>Chordata</taxon>
        <taxon>Craniata</taxon>
        <taxon>Vertebrata</taxon>
        <taxon>Euteleostomi</taxon>
        <taxon>Amphibia</taxon>
        <taxon>Batrachia</taxon>
        <taxon>Caudata</taxon>
        <taxon>Salamandroidea</taxon>
        <taxon>Salamandridae</taxon>
        <taxon>Pleurodelinae</taxon>
        <taxon>Pleurodeles</taxon>
    </lineage>
</organism>
<protein>
    <submittedName>
        <fullName evidence="2">Uncharacterized protein</fullName>
    </submittedName>
</protein>
<reference evidence="2" key="1">
    <citation type="journal article" date="2022" name="bioRxiv">
        <title>Sequencing and chromosome-scale assembly of the giantPleurodeles waltlgenome.</title>
        <authorList>
            <person name="Brown T."/>
            <person name="Elewa A."/>
            <person name="Iarovenko S."/>
            <person name="Subramanian E."/>
            <person name="Araus A.J."/>
            <person name="Petzold A."/>
            <person name="Susuki M."/>
            <person name="Suzuki K.-i.T."/>
            <person name="Hayashi T."/>
            <person name="Toyoda A."/>
            <person name="Oliveira C."/>
            <person name="Osipova E."/>
            <person name="Leigh N.D."/>
            <person name="Simon A."/>
            <person name="Yun M.H."/>
        </authorList>
    </citation>
    <scope>NUCLEOTIDE SEQUENCE</scope>
    <source>
        <strain evidence="2">20211129_DDA</strain>
        <tissue evidence="2">Liver</tissue>
    </source>
</reference>
<evidence type="ECO:0000256" key="1">
    <source>
        <dbReference type="SAM" id="MobiDB-lite"/>
    </source>
</evidence>
<dbReference type="EMBL" id="JANPWB010000011">
    <property type="protein sequence ID" value="KAJ1123552.1"/>
    <property type="molecule type" value="Genomic_DNA"/>
</dbReference>
<keyword evidence="3" id="KW-1185">Reference proteome</keyword>
<dbReference type="Proteomes" id="UP001066276">
    <property type="component" value="Chromosome 7"/>
</dbReference>
<accession>A0AAV7P5M5</accession>
<comment type="caution">
    <text evidence="2">The sequence shown here is derived from an EMBL/GenBank/DDBJ whole genome shotgun (WGS) entry which is preliminary data.</text>
</comment>
<feature type="region of interest" description="Disordered" evidence="1">
    <location>
        <begin position="51"/>
        <end position="70"/>
    </location>
</feature>
<evidence type="ECO:0000313" key="3">
    <source>
        <dbReference type="Proteomes" id="UP001066276"/>
    </source>
</evidence>
<gene>
    <name evidence="2" type="ORF">NDU88_002021</name>
</gene>
<dbReference type="AlphaFoldDB" id="A0AAV7P5M5"/>
<proteinExistence type="predicted"/>
<name>A0AAV7P5M5_PLEWA</name>
<sequence length="157" mass="17501">MSRASRVGTEGAARFQRCPRSINGASRRADDGLCKVSLLISRLEVDRFSGHRGAGRGSGALSPEVRDFSHPPRCRQRRYIRGAVSITKRRGLHEPATTIRYDHEHSTRSEWCIRSEVFDGRFGPVMAFVLDLAFIDRTVVIVFIVAPGTSDARLNGF</sequence>